<dbReference type="Gene3D" id="2.60.120.260">
    <property type="entry name" value="Galactose-binding domain-like"/>
    <property type="match status" value="1"/>
</dbReference>
<protein>
    <submittedName>
        <fullName evidence="1">T9SS type A sorting domain-containing protein</fullName>
    </submittedName>
</protein>
<dbReference type="NCBIfam" id="TIGR04183">
    <property type="entry name" value="Por_Secre_tail"/>
    <property type="match status" value="1"/>
</dbReference>
<accession>A0A7V3KPI0</accession>
<dbReference type="InterPro" id="IPR026444">
    <property type="entry name" value="Secre_tail"/>
</dbReference>
<name>A0A7V3KPI0_UNCW3</name>
<reference evidence="1" key="1">
    <citation type="journal article" date="2020" name="mSystems">
        <title>Genome- and Community-Level Interaction Insights into Carbon Utilization and Element Cycling Functions of Hydrothermarchaeota in Hydrothermal Sediment.</title>
        <authorList>
            <person name="Zhou Z."/>
            <person name="Liu Y."/>
            <person name="Xu W."/>
            <person name="Pan J."/>
            <person name="Luo Z.H."/>
            <person name="Li M."/>
        </authorList>
    </citation>
    <scope>NUCLEOTIDE SEQUENCE [LARGE SCALE GENOMIC DNA]</scope>
    <source>
        <strain evidence="1">SpSt-754</strain>
    </source>
</reference>
<evidence type="ECO:0000313" key="1">
    <source>
        <dbReference type="EMBL" id="HGB36469.1"/>
    </source>
</evidence>
<organism evidence="1">
    <name type="scientific">candidate division WOR-3 bacterium</name>
    <dbReference type="NCBI Taxonomy" id="2052148"/>
    <lineage>
        <taxon>Bacteria</taxon>
        <taxon>Bacteria division WOR-3</taxon>
    </lineage>
</organism>
<dbReference type="EMBL" id="DTGD01000230">
    <property type="protein sequence ID" value="HGB36469.1"/>
    <property type="molecule type" value="Genomic_DNA"/>
</dbReference>
<dbReference type="AlphaFoldDB" id="A0A7V3KPI0"/>
<sequence>MKKLLVVIGLALAVPLWAEGYNLLLNPGFELWDTSSTGQDSMPKYWHLYIRGTGGGVSGSVAKVPGYEGFGVKIAVVGDTSGYDASFYHYVNRIDTLPFANDTFLVSIWVKENSANIGGRLYCYWQDSAGNNVGSAVYSSYSANSSEWQEISFKTVRPANAVTFKYDFRIYKYATTEDSVYLDNAYFGPLVVSVSERVNFDLRVPEIVFNSLPVEFSVNRALNINISLYGADGRKIGDLYSGMVNGTYKNEFSMKELKSGVYFVDVRGEGVNRQYKVIKF</sequence>
<comment type="caution">
    <text evidence="1">The sequence shown here is derived from an EMBL/GenBank/DDBJ whole genome shotgun (WGS) entry which is preliminary data.</text>
</comment>
<proteinExistence type="predicted"/>
<gene>
    <name evidence="1" type="ORF">ENV38_06165</name>
</gene>